<gene>
    <name evidence="3" type="ORF">OSTLU_87928</name>
</gene>
<dbReference type="EMBL" id="CP000588">
    <property type="protein sequence ID" value="ABO97575.1"/>
    <property type="molecule type" value="Genomic_DNA"/>
</dbReference>
<dbReference type="HOGENOM" id="CLU_082867_0_0_1"/>
<dbReference type="OMA" id="GIECERM"/>
<sequence>MTTTAPRAAAVASRVASCARASTSTSRRPLRLSRRRAAPRPRAAGDDDPAEPLQRYADVARASPAAFGAVSAVALLANRALSGVAPVADASSAQSRADVICLAMSACLVLTGLTWIALKTKPPNVVELVGTRLETPYYAATATKALRDELAWAWDAARESTNCDVMAVFTKDGRRVMQAGIAANALRDPEALTRDVELGPICAAAARDAAPNYLANLILFPGRVEFERFFPVNTQAVCVRPIGDGAVLVIGSRTQRGLTPSDQRWFDVVAQKLDRALERGL</sequence>
<accession>A4S112</accession>
<proteinExistence type="predicted"/>
<dbReference type="PANTHER" id="PTHR34943">
    <property type="match status" value="1"/>
</dbReference>
<dbReference type="InterPro" id="IPR021325">
    <property type="entry name" value="CCB2/CCB4"/>
</dbReference>
<evidence type="ECO:0000313" key="3">
    <source>
        <dbReference type="EMBL" id="ABO97575.1"/>
    </source>
</evidence>
<dbReference type="PANTHER" id="PTHR34943:SF2">
    <property type="entry name" value="PROTEIN COFACTOR ASSEMBLY OF COMPLEX C SUBUNIT B CCB4, CHLOROPLASTIC"/>
    <property type="match status" value="1"/>
</dbReference>
<evidence type="ECO:0000256" key="2">
    <source>
        <dbReference type="SAM" id="Phobius"/>
    </source>
</evidence>
<organism evidence="3 4">
    <name type="scientific">Ostreococcus lucimarinus (strain CCE9901)</name>
    <dbReference type="NCBI Taxonomy" id="436017"/>
    <lineage>
        <taxon>Eukaryota</taxon>
        <taxon>Viridiplantae</taxon>
        <taxon>Chlorophyta</taxon>
        <taxon>Mamiellophyceae</taxon>
        <taxon>Mamiellales</taxon>
        <taxon>Bathycoccaceae</taxon>
        <taxon>Ostreococcus</taxon>
    </lineage>
</organism>
<dbReference type="KEGG" id="olu:OSTLU_87928"/>
<dbReference type="AlphaFoldDB" id="A4S112"/>
<dbReference type="GO" id="GO:0009507">
    <property type="term" value="C:chloroplast"/>
    <property type="evidence" value="ECO:0007669"/>
    <property type="project" value="EnsemblPlants"/>
</dbReference>
<feature type="compositionally biased region" description="Low complexity" evidence="1">
    <location>
        <begin position="18"/>
        <end position="27"/>
    </location>
</feature>
<reference evidence="3 4" key="1">
    <citation type="journal article" date="2007" name="Proc. Natl. Acad. Sci. U.S.A.">
        <title>The tiny eukaryote Ostreococcus provides genomic insights into the paradox of plankton speciation.</title>
        <authorList>
            <person name="Palenik B."/>
            <person name="Grimwood J."/>
            <person name="Aerts A."/>
            <person name="Rouze P."/>
            <person name="Salamov A."/>
            <person name="Putnam N."/>
            <person name="Dupont C."/>
            <person name="Jorgensen R."/>
            <person name="Derelle E."/>
            <person name="Rombauts S."/>
            <person name="Zhou K."/>
            <person name="Otillar R."/>
            <person name="Merchant S.S."/>
            <person name="Podell S."/>
            <person name="Gaasterland T."/>
            <person name="Napoli C."/>
            <person name="Gendler K."/>
            <person name="Manuell A."/>
            <person name="Tai V."/>
            <person name="Vallon O."/>
            <person name="Piganeau G."/>
            <person name="Jancek S."/>
            <person name="Heijde M."/>
            <person name="Jabbari K."/>
            <person name="Bowler C."/>
            <person name="Lohr M."/>
            <person name="Robbens S."/>
            <person name="Werner G."/>
            <person name="Dubchak I."/>
            <person name="Pazour G.J."/>
            <person name="Ren Q."/>
            <person name="Paulsen I."/>
            <person name="Delwiche C."/>
            <person name="Schmutz J."/>
            <person name="Rokhsar D."/>
            <person name="Van de Peer Y."/>
            <person name="Moreau H."/>
            <person name="Grigoriev I.V."/>
        </authorList>
    </citation>
    <scope>NUCLEOTIDE SEQUENCE [LARGE SCALE GENOMIC DNA]</scope>
    <source>
        <strain evidence="3 4">CCE9901</strain>
    </source>
</reference>
<dbReference type="OrthoDB" id="439612at2759"/>
<dbReference type="STRING" id="436017.A4S112"/>
<feature type="region of interest" description="Disordered" evidence="1">
    <location>
        <begin position="18"/>
        <end position="51"/>
    </location>
</feature>
<dbReference type="Gramene" id="ABO97575">
    <property type="protein sequence ID" value="ABO97575"/>
    <property type="gene ID" value="OSTLU_87928"/>
</dbReference>
<keyword evidence="2" id="KW-0472">Membrane</keyword>
<feature type="transmembrane region" description="Helical" evidence="2">
    <location>
        <begin position="99"/>
        <end position="118"/>
    </location>
</feature>
<evidence type="ECO:0000256" key="1">
    <source>
        <dbReference type="SAM" id="MobiDB-lite"/>
    </source>
</evidence>
<dbReference type="RefSeq" id="XP_001419282.1">
    <property type="nucleotide sequence ID" value="XM_001419245.1"/>
</dbReference>
<dbReference type="Proteomes" id="UP000001568">
    <property type="component" value="Chromosome 8"/>
</dbReference>
<protein>
    <submittedName>
        <fullName evidence="3">Uncharacterized protein</fullName>
    </submittedName>
</protein>
<evidence type="ECO:0000313" key="4">
    <source>
        <dbReference type="Proteomes" id="UP000001568"/>
    </source>
</evidence>
<feature type="compositionally biased region" description="Basic residues" evidence="1">
    <location>
        <begin position="28"/>
        <end position="39"/>
    </location>
</feature>
<keyword evidence="2" id="KW-0812">Transmembrane</keyword>
<name>A4S112_OSTLU</name>
<dbReference type="InterPro" id="IPR044705">
    <property type="entry name" value="CCB4"/>
</dbReference>
<dbReference type="GO" id="GO:0010190">
    <property type="term" value="P:cytochrome b6f complex assembly"/>
    <property type="evidence" value="ECO:0007669"/>
    <property type="project" value="EnsemblPlants"/>
</dbReference>
<keyword evidence="4" id="KW-1185">Reference proteome</keyword>
<dbReference type="Pfam" id="PF11152">
    <property type="entry name" value="CCB2_CCB4"/>
    <property type="match status" value="1"/>
</dbReference>
<keyword evidence="2" id="KW-1133">Transmembrane helix</keyword>
<dbReference type="GeneID" id="5003336"/>
<dbReference type="eggNOG" id="ENOG502QSXP">
    <property type="taxonomic scope" value="Eukaryota"/>
</dbReference>
<dbReference type="SUPFAM" id="SSF55781">
    <property type="entry name" value="GAF domain-like"/>
    <property type="match status" value="1"/>
</dbReference>